<dbReference type="STRING" id="36087.A0A077ZD09"/>
<dbReference type="PRINTS" id="PR01573">
    <property type="entry name" value="SUPERTUBBY"/>
</dbReference>
<comment type="similarity">
    <text evidence="1">Belongs to the TUB family.</text>
</comment>
<dbReference type="Gene3D" id="3.20.90.10">
    <property type="entry name" value="Tubby Protein, Chain A"/>
    <property type="match status" value="1"/>
</dbReference>
<feature type="domain" description="Tubby C-terminal" evidence="2">
    <location>
        <begin position="214"/>
        <end position="426"/>
    </location>
</feature>
<organism evidence="3 4">
    <name type="scientific">Trichuris trichiura</name>
    <name type="common">Whipworm</name>
    <name type="synonym">Trichocephalus trichiurus</name>
    <dbReference type="NCBI Taxonomy" id="36087"/>
    <lineage>
        <taxon>Eukaryota</taxon>
        <taxon>Metazoa</taxon>
        <taxon>Ecdysozoa</taxon>
        <taxon>Nematoda</taxon>
        <taxon>Enoplea</taxon>
        <taxon>Dorylaimia</taxon>
        <taxon>Trichinellida</taxon>
        <taxon>Trichuridae</taxon>
        <taxon>Trichuris</taxon>
    </lineage>
</organism>
<dbReference type="Proteomes" id="UP000030665">
    <property type="component" value="Unassembled WGS sequence"/>
</dbReference>
<accession>A0A077ZD09</accession>
<name>A0A077ZD09_TRITR</name>
<reference evidence="3" key="1">
    <citation type="submission" date="2014-01" db="EMBL/GenBank/DDBJ databases">
        <authorList>
            <person name="Aslett M."/>
        </authorList>
    </citation>
    <scope>NUCLEOTIDE SEQUENCE</scope>
</reference>
<evidence type="ECO:0000313" key="3">
    <source>
        <dbReference type="EMBL" id="CDW56495.1"/>
    </source>
</evidence>
<evidence type="ECO:0000313" key="4">
    <source>
        <dbReference type="Proteomes" id="UP000030665"/>
    </source>
</evidence>
<gene>
    <name evidence="3" type="ORF">TTRE_0000477501</name>
</gene>
<dbReference type="OrthoDB" id="8775810at2759"/>
<sequence length="431" mass="49684">MKLYKRSTNELSEKVENVFFVFLWNTFILQSAMLVSSPKSTTTELDRCYIIVPCRQLGWPRCLSCMHRFYWLELIRTLLQCLYPKEHSLLQFVCRPATRRFYGTMVPFGPMRLPTGWELLMEHAGGQIPLLRAYRLGRFCPEYLIWLTGTHKKDMILWRLSITILLSDYSMRRTYLSHLLFTVVLLLQIQKVALLSANFWCTQFSVKGLQPSALPKRLADINYSPNIFHAQPRQLTVKLVSPDCSAQQADHKSYIDSEAKTCLGMLLSGALWWEKQLADIAYIDEDDEANSNLPLELKSSDAVAQSSERPVSCSHATNREFSGDSNRPRAITRYLLQTERLLNEYDMESGNVLVLNNTHPLWNRELEVFQLDFGGRVTLQSAKNFQINYNDKQVLQFGRISGSSYVLDFEAPFSPVQAFALALTSFMQRLL</sequence>
<dbReference type="InterPro" id="IPR025659">
    <property type="entry name" value="Tubby-like_C"/>
</dbReference>
<dbReference type="AlphaFoldDB" id="A0A077ZD09"/>
<keyword evidence="4" id="KW-1185">Reference proteome</keyword>
<dbReference type="InterPro" id="IPR000007">
    <property type="entry name" value="Tubby_C"/>
</dbReference>
<protein>
    <submittedName>
        <fullName evidence="3">Tub family protein</fullName>
    </submittedName>
</protein>
<proteinExistence type="inferred from homology"/>
<dbReference type="Pfam" id="PF01167">
    <property type="entry name" value="Tub"/>
    <property type="match status" value="1"/>
</dbReference>
<dbReference type="EMBL" id="HG806046">
    <property type="protein sequence ID" value="CDW56495.1"/>
    <property type="molecule type" value="Genomic_DNA"/>
</dbReference>
<dbReference type="SUPFAM" id="SSF54518">
    <property type="entry name" value="Tubby C-terminal domain-like"/>
    <property type="match status" value="1"/>
</dbReference>
<evidence type="ECO:0000256" key="1">
    <source>
        <dbReference type="ARBA" id="ARBA00007129"/>
    </source>
</evidence>
<evidence type="ECO:0000259" key="2">
    <source>
        <dbReference type="Pfam" id="PF01167"/>
    </source>
</evidence>
<reference evidence="3" key="2">
    <citation type="submission" date="2014-03" db="EMBL/GenBank/DDBJ databases">
        <title>The whipworm genome and dual-species transcriptomics of an intimate host-pathogen interaction.</title>
        <authorList>
            <person name="Foth B.J."/>
            <person name="Tsai I.J."/>
            <person name="Reid A.J."/>
            <person name="Bancroft A.J."/>
            <person name="Nichol S."/>
            <person name="Tracey A."/>
            <person name="Holroyd N."/>
            <person name="Cotton J.A."/>
            <person name="Stanley E.J."/>
            <person name="Zarowiecki M."/>
            <person name="Liu J.Z."/>
            <person name="Huckvale T."/>
            <person name="Cooper P.J."/>
            <person name="Grencis R.K."/>
            <person name="Berriman M."/>
        </authorList>
    </citation>
    <scope>NUCLEOTIDE SEQUENCE [LARGE SCALE GENOMIC DNA]</scope>
</reference>
<dbReference type="PANTHER" id="PTHR16517:SF2">
    <property type="entry name" value="TUBBY-RELATED PROTEIN 4"/>
    <property type="match status" value="1"/>
</dbReference>
<dbReference type="PANTHER" id="PTHR16517">
    <property type="entry name" value="TUBBY-RELATED"/>
    <property type="match status" value="1"/>
</dbReference>